<dbReference type="Proteomes" id="UP000017862">
    <property type="component" value="Chromosome"/>
</dbReference>
<dbReference type="PANTHER" id="PTHR33529:SF2">
    <property type="entry name" value="LIPOPOLYSACCHARIDE EXPORT SYSTEM PERMEASE PROTEIN LPTG"/>
    <property type="match status" value="1"/>
</dbReference>
<keyword evidence="2" id="KW-1003">Cell membrane</keyword>
<dbReference type="PATRIC" id="fig|1261131.3.peg.288"/>
<feature type="transmembrane region" description="Helical" evidence="6">
    <location>
        <begin position="63"/>
        <end position="81"/>
    </location>
</feature>
<keyword evidence="8" id="KW-1185">Reference proteome</keyword>
<dbReference type="eggNOG" id="COG0795">
    <property type="taxonomic scope" value="Bacteria"/>
</dbReference>
<sequence>MLLGILWRYFFKYYMKITVYFLSSIIILLFVIDLDEMKSQMDWLPGYSSYECVLLVLTRIPLIIQQTIPFIILIINMITFFNINRKNETVITRAMGISIWQFLSPFLIGSFILGMCMVLIINPLAVYGEKVGRSIVKKWAEEKKHVTIPWAHIKDKQKEIFISADNISEKEKILSNVVVITINKEDYSIIRQNAEYATIDHKMITLKNVNNYKHGSNPLYMDSVIINYFSKIDVFDQFNGKLQSVSLYDDIKNIIYADKTNTFNSNLSETKFYFLITTPIMLIAMTLIAASVSLEFNRSGKLTITMIYGIISGFMLYTTLIIMKSFGKNGILIPTASASIPIISTISLSILTLLRKEDG</sequence>
<accession>U6B725</accession>
<dbReference type="STRING" id="1261131.lam_300"/>
<evidence type="ECO:0000256" key="2">
    <source>
        <dbReference type="ARBA" id="ARBA00022475"/>
    </source>
</evidence>
<keyword evidence="3 6" id="KW-0812">Transmembrane</keyword>
<dbReference type="AlphaFoldDB" id="U6B725"/>
<reference evidence="7 8" key="1">
    <citation type="journal article" date="2014" name="Mol. Plant Microbe Interact.">
        <title>The complete genome sequence of Candidatus Liberibacter americanus, associated with citrus Huanglongbing.</title>
        <authorList>
            <person name="Wulff N.A."/>
            <person name="Zhang S."/>
            <person name="Setubal J.C."/>
            <person name="Almeida N.F."/>
            <person name="Martins E.C."/>
            <person name="Harakava R."/>
            <person name="Kumar D."/>
            <person name="Rangel L.T."/>
            <person name="Foissac X."/>
            <person name="Bove J."/>
            <person name="Gabriel D.W."/>
        </authorList>
    </citation>
    <scope>NUCLEOTIDE SEQUENCE [LARGE SCALE GENOMIC DNA]</scope>
    <source>
        <strain evidence="7 8">Sao Paulo</strain>
    </source>
</reference>
<dbReference type="Pfam" id="PF03739">
    <property type="entry name" value="LptF_LptG"/>
    <property type="match status" value="1"/>
</dbReference>
<dbReference type="KEGG" id="lar:lam_300"/>
<dbReference type="InterPro" id="IPR005495">
    <property type="entry name" value="LptG/LptF_permease"/>
</dbReference>
<dbReference type="GO" id="GO:0043190">
    <property type="term" value="C:ATP-binding cassette (ABC) transporter complex"/>
    <property type="evidence" value="ECO:0007669"/>
    <property type="project" value="TreeGrafter"/>
</dbReference>
<name>U6B725_9HYPH</name>
<evidence type="ECO:0000313" key="8">
    <source>
        <dbReference type="Proteomes" id="UP000017862"/>
    </source>
</evidence>
<feature type="transmembrane region" description="Helical" evidence="6">
    <location>
        <begin position="102"/>
        <end position="121"/>
    </location>
</feature>
<dbReference type="PANTHER" id="PTHR33529">
    <property type="entry name" value="SLR0882 PROTEIN-RELATED"/>
    <property type="match status" value="1"/>
</dbReference>
<evidence type="ECO:0000256" key="1">
    <source>
        <dbReference type="ARBA" id="ARBA00004651"/>
    </source>
</evidence>
<evidence type="ECO:0000256" key="5">
    <source>
        <dbReference type="ARBA" id="ARBA00023136"/>
    </source>
</evidence>
<dbReference type="GO" id="GO:0015920">
    <property type="term" value="P:lipopolysaccharide transport"/>
    <property type="evidence" value="ECO:0007669"/>
    <property type="project" value="TreeGrafter"/>
</dbReference>
<evidence type="ECO:0000256" key="3">
    <source>
        <dbReference type="ARBA" id="ARBA00022692"/>
    </source>
</evidence>
<evidence type="ECO:0000256" key="4">
    <source>
        <dbReference type="ARBA" id="ARBA00022989"/>
    </source>
</evidence>
<comment type="subcellular location">
    <subcellularLocation>
        <location evidence="1">Cell membrane</location>
        <topology evidence="1">Multi-pass membrane protein</topology>
    </subcellularLocation>
</comment>
<protein>
    <recommendedName>
        <fullName evidence="9">Permease</fullName>
    </recommendedName>
</protein>
<feature type="transmembrane region" description="Helical" evidence="6">
    <location>
        <begin position="332"/>
        <end position="354"/>
    </location>
</feature>
<evidence type="ECO:0008006" key="9">
    <source>
        <dbReference type="Google" id="ProtNLM"/>
    </source>
</evidence>
<feature type="transmembrane region" description="Helical" evidence="6">
    <location>
        <begin position="306"/>
        <end position="326"/>
    </location>
</feature>
<keyword evidence="4 6" id="KW-1133">Transmembrane helix</keyword>
<keyword evidence="5 6" id="KW-0472">Membrane</keyword>
<feature type="transmembrane region" description="Helical" evidence="6">
    <location>
        <begin position="272"/>
        <end position="294"/>
    </location>
</feature>
<feature type="transmembrane region" description="Helical" evidence="6">
    <location>
        <begin position="13"/>
        <end position="32"/>
    </location>
</feature>
<organism evidence="7 8">
    <name type="scientific">Candidatus Liberibacter americanus str. Sao Paulo</name>
    <dbReference type="NCBI Taxonomy" id="1261131"/>
    <lineage>
        <taxon>Bacteria</taxon>
        <taxon>Pseudomonadati</taxon>
        <taxon>Pseudomonadota</taxon>
        <taxon>Alphaproteobacteria</taxon>
        <taxon>Hyphomicrobiales</taxon>
        <taxon>Rhizobiaceae</taxon>
        <taxon>Liberibacter</taxon>
    </lineage>
</organism>
<dbReference type="HOGENOM" id="CLU_028799_2_0_5"/>
<gene>
    <name evidence="7" type="ORF">lam_300</name>
</gene>
<evidence type="ECO:0000256" key="6">
    <source>
        <dbReference type="SAM" id="Phobius"/>
    </source>
</evidence>
<evidence type="ECO:0000313" key="7">
    <source>
        <dbReference type="EMBL" id="AHA27671.1"/>
    </source>
</evidence>
<dbReference type="EMBL" id="CP006604">
    <property type="protein sequence ID" value="AHA27671.1"/>
    <property type="molecule type" value="Genomic_DNA"/>
</dbReference>
<proteinExistence type="predicted"/>